<organism evidence="1 2">
    <name type="scientific">Candidatus Megaera venefica</name>
    <dbReference type="NCBI Taxonomy" id="2055910"/>
    <lineage>
        <taxon>Bacteria</taxon>
        <taxon>Pseudomonadati</taxon>
        <taxon>Pseudomonadota</taxon>
        <taxon>Alphaproteobacteria</taxon>
        <taxon>Rickettsiales</taxon>
        <taxon>Rickettsiaceae</taxon>
        <taxon>Candidatus Megaera</taxon>
    </lineage>
</organism>
<evidence type="ECO:0000313" key="1">
    <source>
        <dbReference type="EMBL" id="MEA0970522.1"/>
    </source>
</evidence>
<name>A0ABU5NBN2_9RICK</name>
<reference evidence="1 2" key="1">
    <citation type="submission" date="2023-03" db="EMBL/GenBank/DDBJ databases">
        <title>Host association and intracellularity evolved multiple times independently in the Rickettsiales.</title>
        <authorList>
            <person name="Castelli M."/>
            <person name="Nardi T."/>
            <person name="Gammuto L."/>
            <person name="Bellinzona G."/>
            <person name="Sabaneyeva E."/>
            <person name="Potekhin A."/>
            <person name="Serra V."/>
            <person name="Petroni G."/>
            <person name="Sassera D."/>
        </authorList>
    </citation>
    <scope>NUCLEOTIDE SEQUENCE [LARGE SCALE GENOMIC DNA]</scope>
    <source>
        <strain evidence="1 2">Sr 2-6</strain>
    </source>
</reference>
<keyword evidence="2" id="KW-1185">Reference proteome</keyword>
<comment type="caution">
    <text evidence="1">The sequence shown here is derived from an EMBL/GenBank/DDBJ whole genome shotgun (WGS) entry which is preliminary data.</text>
</comment>
<dbReference type="EMBL" id="JARJFB010000024">
    <property type="protein sequence ID" value="MEA0970522.1"/>
    <property type="molecule type" value="Genomic_DNA"/>
</dbReference>
<gene>
    <name evidence="1" type="ORF">Megvenef_00488</name>
</gene>
<accession>A0ABU5NBN2</accession>
<protein>
    <submittedName>
        <fullName evidence="1">Uncharacterized protein</fullName>
    </submittedName>
</protein>
<proteinExistence type="predicted"/>
<dbReference type="Proteomes" id="UP001291687">
    <property type="component" value="Unassembled WGS sequence"/>
</dbReference>
<evidence type="ECO:0000313" key="2">
    <source>
        <dbReference type="Proteomes" id="UP001291687"/>
    </source>
</evidence>
<sequence>MDFVEHKKIPDQVRYDCIFIRGSYPGIKYFHPELVSGSYTIGRRPRIKPGMTYVA</sequence>